<feature type="domain" description="Gamma-glutamylcyclotransferase AIG2-like" evidence="3">
    <location>
        <begin position="42"/>
        <end position="141"/>
    </location>
</feature>
<name>A0ABR3GBC5_9PEZI</name>
<keyword evidence="2" id="KW-0456">Lyase</keyword>
<dbReference type="SUPFAM" id="SSF110857">
    <property type="entry name" value="Gamma-glutamyl cyclotransferase-like"/>
    <property type="match status" value="1"/>
</dbReference>
<dbReference type="InterPro" id="IPR009288">
    <property type="entry name" value="AIG2-like_dom"/>
</dbReference>
<comment type="caution">
    <text evidence="4">The sequence shown here is derived from an EMBL/GenBank/DDBJ whole genome shotgun (WGS) entry which is preliminary data.</text>
</comment>
<dbReference type="CDD" id="cd06661">
    <property type="entry name" value="GGCT_like"/>
    <property type="match status" value="1"/>
</dbReference>
<dbReference type="EMBL" id="JBBBZM010000132">
    <property type="protein sequence ID" value="KAL0633253.1"/>
    <property type="molecule type" value="Genomic_DNA"/>
</dbReference>
<evidence type="ECO:0000313" key="4">
    <source>
        <dbReference type="EMBL" id="KAL0633253.1"/>
    </source>
</evidence>
<evidence type="ECO:0000313" key="5">
    <source>
        <dbReference type="Proteomes" id="UP001447188"/>
    </source>
</evidence>
<proteinExistence type="predicted"/>
<dbReference type="InterPro" id="IPR036568">
    <property type="entry name" value="GGCT-like_sf"/>
</dbReference>
<dbReference type="Pfam" id="PF06094">
    <property type="entry name" value="GGACT"/>
    <property type="match status" value="1"/>
</dbReference>
<evidence type="ECO:0000256" key="2">
    <source>
        <dbReference type="ARBA" id="ARBA00023239"/>
    </source>
</evidence>
<gene>
    <name evidence="4" type="ORF">Q9L58_007864</name>
</gene>
<dbReference type="EC" id="4.3.2.9" evidence="1"/>
<accession>A0ABR3GBC5</accession>
<keyword evidence="5" id="KW-1185">Reference proteome</keyword>
<dbReference type="InterPro" id="IPR013024">
    <property type="entry name" value="GGCT-like"/>
</dbReference>
<sequence>MTSLFTGSPKAYIIPEPTNLEGIGKMSPRKTNNQDGLQRTYYFAYGSNLWVHQMITRCPSTILIGTAILPFYRWVISHRGYANVVPSVPDECYGFIYTITEEDEAKLDVYEGVPRSYQKKILKVKVLDDGRLLETLVYIDSKTAEGVTHTEYVVRINNGLNDAKEIPEEWVKKYIRPFIPAGPVKMVVDPFFI</sequence>
<dbReference type="Gene3D" id="3.10.490.10">
    <property type="entry name" value="Gamma-glutamyl cyclotransferase-like"/>
    <property type="match status" value="1"/>
</dbReference>
<evidence type="ECO:0000259" key="3">
    <source>
        <dbReference type="Pfam" id="PF06094"/>
    </source>
</evidence>
<protein>
    <recommendedName>
        <fullName evidence="1">gamma-glutamylcyclotransferase</fullName>
        <ecNumber evidence="1">4.3.2.9</ecNumber>
    </recommendedName>
</protein>
<dbReference type="InterPro" id="IPR017939">
    <property type="entry name" value="G-Glutamylcylcotransferase"/>
</dbReference>
<organism evidence="4 5">
    <name type="scientific">Discina gigas</name>
    <dbReference type="NCBI Taxonomy" id="1032678"/>
    <lineage>
        <taxon>Eukaryota</taxon>
        <taxon>Fungi</taxon>
        <taxon>Dikarya</taxon>
        <taxon>Ascomycota</taxon>
        <taxon>Pezizomycotina</taxon>
        <taxon>Pezizomycetes</taxon>
        <taxon>Pezizales</taxon>
        <taxon>Discinaceae</taxon>
        <taxon>Discina</taxon>
    </lineage>
</organism>
<dbReference type="PANTHER" id="PTHR12935:SF0">
    <property type="entry name" value="GAMMA-GLUTAMYLCYCLOTRANSFERASE"/>
    <property type="match status" value="1"/>
</dbReference>
<evidence type="ECO:0000256" key="1">
    <source>
        <dbReference type="ARBA" id="ARBA00012346"/>
    </source>
</evidence>
<dbReference type="PANTHER" id="PTHR12935">
    <property type="entry name" value="GAMMA-GLUTAMYLCYCLOTRANSFERASE"/>
    <property type="match status" value="1"/>
</dbReference>
<reference evidence="4 5" key="1">
    <citation type="submission" date="2024-02" db="EMBL/GenBank/DDBJ databases">
        <title>Discinaceae phylogenomics.</title>
        <authorList>
            <person name="Dirks A.C."/>
            <person name="James T.Y."/>
        </authorList>
    </citation>
    <scope>NUCLEOTIDE SEQUENCE [LARGE SCALE GENOMIC DNA]</scope>
    <source>
        <strain evidence="4 5">ACD0624</strain>
    </source>
</reference>
<dbReference type="Proteomes" id="UP001447188">
    <property type="component" value="Unassembled WGS sequence"/>
</dbReference>